<dbReference type="InterPro" id="IPR021109">
    <property type="entry name" value="Peptidase_aspartic_dom_sf"/>
</dbReference>
<proteinExistence type="predicted"/>
<dbReference type="EMBL" id="OA573414">
    <property type="protein sequence ID" value="CAD7204892.1"/>
    <property type="molecule type" value="Genomic_DNA"/>
</dbReference>
<reference evidence="1" key="1">
    <citation type="submission" date="2020-11" db="EMBL/GenBank/DDBJ databases">
        <authorList>
            <person name="Tran Van P."/>
        </authorList>
    </citation>
    <scope>NUCLEOTIDE SEQUENCE</scope>
</reference>
<sequence>MEPARSELDMAYQLFSMGSETKDNPHFHINVMLNGTKHHMEINSGAALTVISSVTYEKIWTPKPKLMSSDIQLCTWGTKQPLCILGEGCQLVPLIPMMVLSSIAAVRVL</sequence>
<organism evidence="1">
    <name type="scientific">Timema douglasi</name>
    <name type="common">Walking stick</name>
    <dbReference type="NCBI Taxonomy" id="61478"/>
    <lineage>
        <taxon>Eukaryota</taxon>
        <taxon>Metazoa</taxon>
        <taxon>Ecdysozoa</taxon>
        <taxon>Arthropoda</taxon>
        <taxon>Hexapoda</taxon>
        <taxon>Insecta</taxon>
        <taxon>Pterygota</taxon>
        <taxon>Neoptera</taxon>
        <taxon>Polyneoptera</taxon>
        <taxon>Phasmatodea</taxon>
        <taxon>Timematodea</taxon>
        <taxon>Timematoidea</taxon>
        <taxon>Timematidae</taxon>
        <taxon>Timema</taxon>
    </lineage>
</organism>
<dbReference type="AlphaFoldDB" id="A0A7R8ZGQ5"/>
<evidence type="ECO:0000313" key="1">
    <source>
        <dbReference type="EMBL" id="CAD7204892.1"/>
    </source>
</evidence>
<dbReference type="Gene3D" id="2.40.70.10">
    <property type="entry name" value="Acid Proteases"/>
    <property type="match status" value="1"/>
</dbReference>
<dbReference type="SUPFAM" id="SSF50630">
    <property type="entry name" value="Acid proteases"/>
    <property type="match status" value="1"/>
</dbReference>
<name>A0A7R8ZGQ5_TIMDO</name>
<evidence type="ECO:0008006" key="2">
    <source>
        <dbReference type="Google" id="ProtNLM"/>
    </source>
</evidence>
<protein>
    <recommendedName>
        <fullName evidence="2">Peptidase A2 domain-containing protein</fullName>
    </recommendedName>
</protein>
<accession>A0A7R8ZGQ5</accession>
<gene>
    <name evidence="1" type="ORF">TDIB3V08_LOCUS11048</name>
</gene>